<reference evidence="5 6" key="1">
    <citation type="submission" date="2015-11" db="EMBL/GenBank/DDBJ databases">
        <title>A Two-component Flavoprotein Monooxygenase System MeaXY Responsible for para-Hydroxylation of 2-Methyl-6-ethylaniline and 2,6-Diethylaniline in Sphingobium baderi DE-13.</title>
        <authorList>
            <person name="Cheng M."/>
            <person name="Meng Q."/>
            <person name="Yang Y."/>
            <person name="Chu C."/>
            <person name="Yan X."/>
            <person name="He J."/>
            <person name="Li S."/>
        </authorList>
    </citation>
    <scope>NUCLEOTIDE SEQUENCE [LARGE SCALE GENOMIC DNA]</scope>
    <source>
        <strain evidence="5 6">DE-13</strain>
    </source>
</reference>
<dbReference type="Pfam" id="PF04586">
    <property type="entry name" value="Peptidase_S78"/>
    <property type="match status" value="1"/>
</dbReference>
<dbReference type="AlphaFoldDB" id="A0A0S3F3L4"/>
<dbReference type="InterPro" id="IPR054613">
    <property type="entry name" value="Peptidase_S78_dom"/>
</dbReference>
<feature type="domain" description="Prohead serine protease" evidence="4">
    <location>
        <begin position="8"/>
        <end position="157"/>
    </location>
</feature>
<accession>A0A0S3F3L4</accession>
<dbReference type="GO" id="GO:0008233">
    <property type="term" value="F:peptidase activity"/>
    <property type="evidence" value="ECO:0007669"/>
    <property type="project" value="UniProtKB-KW"/>
</dbReference>
<evidence type="ECO:0000313" key="5">
    <source>
        <dbReference type="EMBL" id="ALR22072.1"/>
    </source>
</evidence>
<dbReference type="STRING" id="1332080.ATN00_18935"/>
<evidence type="ECO:0000256" key="1">
    <source>
        <dbReference type="ARBA" id="ARBA00022612"/>
    </source>
</evidence>
<keyword evidence="3" id="KW-0378">Hydrolase</keyword>
<evidence type="ECO:0000256" key="3">
    <source>
        <dbReference type="ARBA" id="ARBA00022801"/>
    </source>
</evidence>
<evidence type="ECO:0000259" key="4">
    <source>
        <dbReference type="Pfam" id="PF04586"/>
    </source>
</evidence>
<sequence>MSGAASLERRAVTELRAAGRKLEGYAALFGSEARIGSFVETIAPGAFRSALAGDVLALLDHDQGKVLGRTRSGTLRLSEDSRGLSFSLDLPETAAGRDVLALAERGDLGGMSFGFIVPKGGDSWQGEKRTLRTIGLKEISVVQSWPAYPDTELALRSRLSLNNEQNRRRRSLILAEAGAWS</sequence>
<keyword evidence="6" id="KW-1185">Reference proteome</keyword>
<keyword evidence="2" id="KW-0645">Protease</keyword>
<organism evidence="5 6">
    <name type="scientific">Sphingobium baderi</name>
    <dbReference type="NCBI Taxonomy" id="1332080"/>
    <lineage>
        <taxon>Bacteria</taxon>
        <taxon>Pseudomonadati</taxon>
        <taxon>Pseudomonadota</taxon>
        <taxon>Alphaproteobacteria</taxon>
        <taxon>Sphingomonadales</taxon>
        <taxon>Sphingomonadaceae</taxon>
        <taxon>Sphingobium</taxon>
    </lineage>
</organism>
<dbReference type="EMBL" id="CP013264">
    <property type="protein sequence ID" value="ALR22072.1"/>
    <property type="molecule type" value="Genomic_DNA"/>
</dbReference>
<dbReference type="OrthoDB" id="9804926at2"/>
<proteinExistence type="predicted"/>
<dbReference type="RefSeq" id="WP_062067775.1">
    <property type="nucleotide sequence ID" value="NZ_CP013264.1"/>
</dbReference>
<dbReference type="Proteomes" id="UP000056968">
    <property type="component" value="Chromosome"/>
</dbReference>
<dbReference type="InterPro" id="IPR006433">
    <property type="entry name" value="Prohead_protease"/>
</dbReference>
<dbReference type="NCBIfam" id="TIGR01543">
    <property type="entry name" value="proheadase_HK97"/>
    <property type="match status" value="1"/>
</dbReference>
<dbReference type="KEGG" id="sbd:ATN00_18935"/>
<gene>
    <name evidence="5" type="ORF">ATN00_18935</name>
</gene>
<protein>
    <submittedName>
        <fullName evidence="5">Primosome assembly protein PriA</fullName>
    </submittedName>
</protein>
<evidence type="ECO:0000256" key="2">
    <source>
        <dbReference type="ARBA" id="ARBA00022670"/>
    </source>
</evidence>
<name>A0A0S3F3L4_9SPHN</name>
<evidence type="ECO:0000313" key="6">
    <source>
        <dbReference type="Proteomes" id="UP000056968"/>
    </source>
</evidence>
<keyword evidence="1" id="KW-1188">Viral release from host cell</keyword>
<dbReference type="GO" id="GO:0006508">
    <property type="term" value="P:proteolysis"/>
    <property type="evidence" value="ECO:0007669"/>
    <property type="project" value="UniProtKB-KW"/>
</dbReference>